<proteinExistence type="predicted"/>
<dbReference type="Gramene" id="MELO3C032948.2.1">
    <property type="protein sequence ID" value="MELO3C032948.2.1"/>
    <property type="gene ID" value="MELO3C032948.2"/>
</dbReference>
<evidence type="ECO:0000313" key="1">
    <source>
        <dbReference type="EnsemblPlants" id="MELO3C032948.2.1"/>
    </source>
</evidence>
<name>A0A9I9EFB5_CUCME</name>
<protein>
    <submittedName>
        <fullName evidence="1">Uncharacterized protein</fullName>
    </submittedName>
</protein>
<dbReference type="AlphaFoldDB" id="A0A9I9EFB5"/>
<dbReference type="EnsemblPlants" id="MELO3C032948.2.1">
    <property type="protein sequence ID" value="MELO3C032948.2.1"/>
    <property type="gene ID" value="MELO3C032948.2"/>
</dbReference>
<sequence length="164" mass="18925">MEEIMLKYHGGDYAFTLPSLFFSLHHSRFPFLPPFQIRASALLNPPLPTGDQPTNYHLFPPSSPLIFPFRSIDFAVPTVKATAYHFLFHFSSSKKKKEVPVRNGKLDLKEKGDDVVMRKRERRNRGAEVKLEERTTKYLLSSSFVTGLNHRDQLKLFYIAAKVI</sequence>
<organism evidence="1">
    <name type="scientific">Cucumis melo</name>
    <name type="common">Muskmelon</name>
    <dbReference type="NCBI Taxonomy" id="3656"/>
    <lineage>
        <taxon>Eukaryota</taxon>
        <taxon>Viridiplantae</taxon>
        <taxon>Streptophyta</taxon>
        <taxon>Embryophyta</taxon>
        <taxon>Tracheophyta</taxon>
        <taxon>Spermatophyta</taxon>
        <taxon>Magnoliopsida</taxon>
        <taxon>eudicotyledons</taxon>
        <taxon>Gunneridae</taxon>
        <taxon>Pentapetalae</taxon>
        <taxon>rosids</taxon>
        <taxon>fabids</taxon>
        <taxon>Cucurbitales</taxon>
        <taxon>Cucurbitaceae</taxon>
        <taxon>Benincaseae</taxon>
        <taxon>Cucumis</taxon>
    </lineage>
</organism>
<accession>A0A9I9EFB5</accession>
<reference evidence="1" key="1">
    <citation type="submission" date="2023-03" db="UniProtKB">
        <authorList>
            <consortium name="EnsemblPlants"/>
        </authorList>
    </citation>
    <scope>IDENTIFICATION</scope>
</reference>